<dbReference type="SMART" id="SM00389">
    <property type="entry name" value="HOX"/>
    <property type="match status" value="1"/>
</dbReference>
<evidence type="ECO:0000256" key="6">
    <source>
        <dbReference type="PROSITE-ProRule" id="PRU00108"/>
    </source>
</evidence>
<dbReference type="GO" id="GO:0000981">
    <property type="term" value="F:DNA-binding transcription factor activity, RNA polymerase II-specific"/>
    <property type="evidence" value="ECO:0007669"/>
    <property type="project" value="InterPro"/>
</dbReference>
<evidence type="ECO:0000259" key="9">
    <source>
        <dbReference type="PROSITE" id="PS50071"/>
    </source>
</evidence>
<protein>
    <recommendedName>
        <fullName evidence="9">Homeobox domain-containing protein</fullName>
    </recommendedName>
</protein>
<dbReference type="CDD" id="cd00086">
    <property type="entry name" value="homeodomain"/>
    <property type="match status" value="1"/>
</dbReference>
<dbReference type="GO" id="GO:0030154">
    <property type="term" value="P:cell differentiation"/>
    <property type="evidence" value="ECO:0007669"/>
    <property type="project" value="TreeGrafter"/>
</dbReference>
<dbReference type="EMBL" id="CADEPI010000109">
    <property type="protein sequence ID" value="CAB3375234.1"/>
    <property type="molecule type" value="Genomic_DNA"/>
</dbReference>
<dbReference type="GO" id="GO:0009948">
    <property type="term" value="P:anterior/posterior axis specification"/>
    <property type="evidence" value="ECO:0007669"/>
    <property type="project" value="TreeGrafter"/>
</dbReference>
<evidence type="ECO:0000256" key="8">
    <source>
        <dbReference type="SAM" id="MobiDB-lite"/>
    </source>
</evidence>
<dbReference type="GO" id="GO:0009887">
    <property type="term" value="P:animal organ morphogenesis"/>
    <property type="evidence" value="ECO:0007669"/>
    <property type="project" value="TreeGrafter"/>
</dbReference>
<keyword evidence="4 6" id="KW-0371">Homeobox</keyword>
<evidence type="ECO:0000313" key="10">
    <source>
        <dbReference type="EMBL" id="CAB3375234.1"/>
    </source>
</evidence>
<feature type="region of interest" description="Disordered" evidence="8">
    <location>
        <begin position="119"/>
        <end position="235"/>
    </location>
</feature>
<evidence type="ECO:0000313" key="11">
    <source>
        <dbReference type="Proteomes" id="UP000494165"/>
    </source>
</evidence>
<comment type="caution">
    <text evidence="10">The sequence shown here is derived from an EMBL/GenBank/DDBJ whole genome shotgun (WGS) entry which is preliminary data.</text>
</comment>
<dbReference type="InterPro" id="IPR001356">
    <property type="entry name" value="HD"/>
</dbReference>
<proteinExistence type="inferred from homology"/>
<dbReference type="SUPFAM" id="SSF46689">
    <property type="entry name" value="Homeodomain-like"/>
    <property type="match status" value="1"/>
</dbReference>
<dbReference type="PRINTS" id="PR00031">
    <property type="entry name" value="HTHREPRESSR"/>
</dbReference>
<dbReference type="PANTHER" id="PTHR24332:SF9">
    <property type="entry name" value="HOMEOTIC PROTEIN CAUDAL"/>
    <property type="match status" value="1"/>
</dbReference>
<evidence type="ECO:0000256" key="7">
    <source>
        <dbReference type="RuleBase" id="RU000682"/>
    </source>
</evidence>
<dbReference type="GO" id="GO:0000977">
    <property type="term" value="F:RNA polymerase II transcription regulatory region sequence-specific DNA binding"/>
    <property type="evidence" value="ECO:0007669"/>
    <property type="project" value="TreeGrafter"/>
</dbReference>
<feature type="compositionally biased region" description="Low complexity" evidence="8">
    <location>
        <begin position="173"/>
        <end position="194"/>
    </location>
</feature>
<evidence type="ECO:0000256" key="4">
    <source>
        <dbReference type="ARBA" id="ARBA00023155"/>
    </source>
</evidence>
<evidence type="ECO:0000256" key="2">
    <source>
        <dbReference type="ARBA" id="ARBA00010341"/>
    </source>
</evidence>
<evidence type="ECO:0000256" key="3">
    <source>
        <dbReference type="ARBA" id="ARBA00023125"/>
    </source>
</evidence>
<dbReference type="GO" id="GO:0005634">
    <property type="term" value="C:nucleus"/>
    <property type="evidence" value="ECO:0007669"/>
    <property type="project" value="UniProtKB-SubCell"/>
</dbReference>
<feature type="compositionally biased region" description="Low complexity" evidence="8">
    <location>
        <begin position="64"/>
        <end position="75"/>
    </location>
</feature>
<dbReference type="Gene3D" id="1.10.10.60">
    <property type="entry name" value="Homeodomain-like"/>
    <property type="match status" value="1"/>
</dbReference>
<dbReference type="PANTHER" id="PTHR24332">
    <property type="entry name" value="HOMEOBOX PROTEIN CDX"/>
    <property type="match status" value="1"/>
</dbReference>
<feature type="region of interest" description="Disordered" evidence="8">
    <location>
        <begin position="49"/>
        <end position="78"/>
    </location>
</feature>
<feature type="compositionally biased region" description="Basic and acidic residues" evidence="8">
    <location>
        <begin position="204"/>
        <end position="214"/>
    </location>
</feature>
<dbReference type="Pfam" id="PF00046">
    <property type="entry name" value="Homeodomain"/>
    <property type="match status" value="1"/>
</dbReference>
<evidence type="ECO:0000256" key="1">
    <source>
        <dbReference type="ARBA" id="ARBA00004123"/>
    </source>
</evidence>
<feature type="compositionally biased region" description="Pro residues" evidence="8">
    <location>
        <begin position="146"/>
        <end position="155"/>
    </location>
</feature>
<gene>
    <name evidence="10" type="ORF">CLODIP_2_CD04672</name>
</gene>
<dbReference type="InterPro" id="IPR017970">
    <property type="entry name" value="Homeobox_CS"/>
</dbReference>
<reference evidence="10 11" key="1">
    <citation type="submission" date="2020-04" db="EMBL/GenBank/DDBJ databases">
        <authorList>
            <person name="Alioto T."/>
            <person name="Alioto T."/>
            <person name="Gomez Garrido J."/>
        </authorList>
    </citation>
    <scope>NUCLEOTIDE SEQUENCE [LARGE SCALE GENOMIC DNA]</scope>
</reference>
<dbReference type="PROSITE" id="PS00027">
    <property type="entry name" value="HOMEOBOX_1"/>
    <property type="match status" value="1"/>
</dbReference>
<feature type="domain" description="Homeobox" evidence="9">
    <location>
        <begin position="237"/>
        <end position="297"/>
    </location>
</feature>
<dbReference type="InterPro" id="IPR000047">
    <property type="entry name" value="HTH_motif"/>
</dbReference>
<dbReference type="Proteomes" id="UP000494165">
    <property type="component" value="Unassembled WGS sequence"/>
</dbReference>
<dbReference type="InterPro" id="IPR020479">
    <property type="entry name" value="HD_metazoa"/>
</dbReference>
<dbReference type="OrthoDB" id="6159439at2759"/>
<sequence>MSSYYNLFNSHPRAQAAYLGYSSYPQHQHFAPQQHYYAVAAAAAAQAASSPGPTELTPCGSILAPSPDNAAPSPSVYGQQQAFELSTGAPLASASSPPWHGSPIYGSSCNRHFDDWPNPANVGPAHSPNSPGGPYKFSPSLEFQQCPPPPPPPQPQDLSQLGAAPGGAGGQHPSPADSGLAGSSDGVSSSAGSPQLHGANLRPSSERSPYEWMKKPSYTNHPTPVELPEGELPGKTRTKDKYRVVYSDHQRLELEKEFHYSRYITIRRKSELATTLGLSERQVKIWFQNRRAKERKQVKKRDELVAKEKLDAVVQLQHPLM</sequence>
<dbReference type="AlphaFoldDB" id="A0A8S1CZA7"/>
<dbReference type="InterPro" id="IPR047152">
    <property type="entry name" value="Caudal_homeobox"/>
</dbReference>
<comment type="subcellular location">
    <subcellularLocation>
        <location evidence="1 6 7">Nucleus</location>
    </subcellularLocation>
</comment>
<dbReference type="InterPro" id="IPR009057">
    <property type="entry name" value="Homeodomain-like_sf"/>
</dbReference>
<feature type="DNA-binding region" description="Homeobox" evidence="6">
    <location>
        <begin position="239"/>
        <end position="298"/>
    </location>
</feature>
<keyword evidence="5 6" id="KW-0539">Nucleus</keyword>
<name>A0A8S1CZA7_9INSE</name>
<dbReference type="FunFam" id="1.10.10.60:FF:000089">
    <property type="entry name" value="Caudal type homeobox 4"/>
    <property type="match status" value="1"/>
</dbReference>
<organism evidence="10 11">
    <name type="scientific">Cloeon dipterum</name>
    <dbReference type="NCBI Taxonomy" id="197152"/>
    <lineage>
        <taxon>Eukaryota</taxon>
        <taxon>Metazoa</taxon>
        <taxon>Ecdysozoa</taxon>
        <taxon>Arthropoda</taxon>
        <taxon>Hexapoda</taxon>
        <taxon>Insecta</taxon>
        <taxon>Pterygota</taxon>
        <taxon>Palaeoptera</taxon>
        <taxon>Ephemeroptera</taxon>
        <taxon>Pisciforma</taxon>
        <taxon>Baetidae</taxon>
        <taxon>Cloeon</taxon>
    </lineage>
</organism>
<dbReference type="PRINTS" id="PR00024">
    <property type="entry name" value="HOMEOBOX"/>
</dbReference>
<accession>A0A8S1CZA7</accession>
<keyword evidence="3 6" id="KW-0238">DNA-binding</keyword>
<keyword evidence="11" id="KW-1185">Reference proteome</keyword>
<comment type="similarity">
    <text evidence="2">Belongs to the Caudal homeobox family.</text>
</comment>
<dbReference type="PROSITE" id="PS50071">
    <property type="entry name" value="HOMEOBOX_2"/>
    <property type="match status" value="1"/>
</dbReference>
<evidence type="ECO:0000256" key="5">
    <source>
        <dbReference type="ARBA" id="ARBA00023242"/>
    </source>
</evidence>